<evidence type="ECO:0000256" key="4">
    <source>
        <dbReference type="ARBA" id="ARBA00023136"/>
    </source>
</evidence>
<dbReference type="PANTHER" id="PTHR37422:SF17">
    <property type="entry name" value="O-ANTIGEN LIGASE"/>
    <property type="match status" value="1"/>
</dbReference>
<dbReference type="InterPro" id="IPR007016">
    <property type="entry name" value="O-antigen_ligase-rel_domated"/>
</dbReference>
<keyword evidence="2 5" id="KW-0812">Transmembrane</keyword>
<dbReference type="GO" id="GO:0016874">
    <property type="term" value="F:ligase activity"/>
    <property type="evidence" value="ECO:0007669"/>
    <property type="project" value="UniProtKB-KW"/>
</dbReference>
<gene>
    <name evidence="7" type="ORF">HNQ92_004843</name>
</gene>
<name>A0A840TYJ1_9BACT</name>
<protein>
    <submittedName>
        <fullName evidence="7">O-antigen ligase</fullName>
    </submittedName>
</protein>
<feature type="transmembrane region" description="Helical" evidence="5">
    <location>
        <begin position="113"/>
        <end position="130"/>
    </location>
</feature>
<dbReference type="GO" id="GO:0016020">
    <property type="term" value="C:membrane"/>
    <property type="evidence" value="ECO:0007669"/>
    <property type="project" value="UniProtKB-SubCell"/>
</dbReference>
<feature type="transmembrane region" description="Helical" evidence="5">
    <location>
        <begin position="88"/>
        <end position="107"/>
    </location>
</feature>
<feature type="transmembrane region" description="Helical" evidence="5">
    <location>
        <begin position="244"/>
        <end position="263"/>
    </location>
</feature>
<keyword evidence="8" id="KW-1185">Reference proteome</keyword>
<comment type="caution">
    <text evidence="7">The sequence shown here is derived from an EMBL/GenBank/DDBJ whole genome shotgun (WGS) entry which is preliminary data.</text>
</comment>
<dbReference type="EMBL" id="JACHGF010000011">
    <property type="protein sequence ID" value="MBB5286682.1"/>
    <property type="molecule type" value="Genomic_DNA"/>
</dbReference>
<feature type="transmembrane region" description="Helical" evidence="5">
    <location>
        <begin position="25"/>
        <end position="48"/>
    </location>
</feature>
<evidence type="ECO:0000256" key="2">
    <source>
        <dbReference type="ARBA" id="ARBA00022692"/>
    </source>
</evidence>
<evidence type="ECO:0000256" key="3">
    <source>
        <dbReference type="ARBA" id="ARBA00022989"/>
    </source>
</evidence>
<feature type="transmembrane region" description="Helical" evidence="5">
    <location>
        <begin position="370"/>
        <end position="397"/>
    </location>
</feature>
<feature type="domain" description="O-antigen ligase-related" evidence="6">
    <location>
        <begin position="208"/>
        <end position="344"/>
    </location>
</feature>
<feature type="transmembrane region" description="Helical" evidence="5">
    <location>
        <begin position="63"/>
        <end position="81"/>
    </location>
</feature>
<feature type="transmembrane region" description="Helical" evidence="5">
    <location>
        <begin position="327"/>
        <end position="349"/>
    </location>
</feature>
<organism evidence="7 8">
    <name type="scientific">Rhabdobacter roseus</name>
    <dbReference type="NCBI Taxonomy" id="1655419"/>
    <lineage>
        <taxon>Bacteria</taxon>
        <taxon>Pseudomonadati</taxon>
        <taxon>Bacteroidota</taxon>
        <taxon>Cytophagia</taxon>
        <taxon>Cytophagales</taxon>
        <taxon>Cytophagaceae</taxon>
        <taxon>Rhabdobacter</taxon>
    </lineage>
</organism>
<dbReference type="RefSeq" id="WP_184178075.1">
    <property type="nucleotide sequence ID" value="NZ_JACHGF010000011.1"/>
</dbReference>
<dbReference type="Proteomes" id="UP000557307">
    <property type="component" value="Unassembled WGS sequence"/>
</dbReference>
<dbReference type="AlphaFoldDB" id="A0A840TYJ1"/>
<feature type="transmembrane region" description="Helical" evidence="5">
    <location>
        <begin position="142"/>
        <end position="160"/>
    </location>
</feature>
<keyword evidence="4 5" id="KW-0472">Membrane</keyword>
<sequence>MQDIDHLPINTVLDKPRNSSKIITFVNIAIVVIFLLLISNALIFPLIFSYNIAAIDNSPLVKIIKYLPFLLFIFFNPYILFKIRIKSHIDKVIILIFLFYLISSTWSPAPLSTLINSFQFGIFILFCYYLTRIRHFELLRSIRFYLIIIVIFSYVFYYLLPEFGRMHGFHEGLARGVFMQKNNLGSVLVALLPTTLTNYKKQRSYLLTSLALGLIYISGSTTSTLVAILLIASSLIIGKFNNKSIIIFLLLLFLGLAYIYLVYFSQILLYFGKSQDLTGRITLWENISEAISKKPILGYGYWGFWNSSIKMNTFAEMEWVTGKSHNAFLDVLLSGGISLLIIFILLILISFKNILSITQLDKRNFSILTFLAVLALSFTEIGLLEHNSIFFFMLYLINKID</sequence>
<evidence type="ECO:0000313" key="8">
    <source>
        <dbReference type="Proteomes" id="UP000557307"/>
    </source>
</evidence>
<keyword evidence="3 5" id="KW-1133">Transmembrane helix</keyword>
<comment type="subcellular location">
    <subcellularLocation>
        <location evidence="1">Membrane</location>
        <topology evidence="1">Multi-pass membrane protein</topology>
    </subcellularLocation>
</comment>
<proteinExistence type="predicted"/>
<reference evidence="7 8" key="1">
    <citation type="submission" date="2020-08" db="EMBL/GenBank/DDBJ databases">
        <title>Genomic Encyclopedia of Type Strains, Phase IV (KMG-IV): sequencing the most valuable type-strain genomes for metagenomic binning, comparative biology and taxonomic classification.</title>
        <authorList>
            <person name="Goeker M."/>
        </authorList>
    </citation>
    <scope>NUCLEOTIDE SEQUENCE [LARGE SCALE GENOMIC DNA]</scope>
    <source>
        <strain evidence="7 8">DSM 105074</strain>
    </source>
</reference>
<accession>A0A840TYJ1</accession>
<evidence type="ECO:0000313" key="7">
    <source>
        <dbReference type="EMBL" id="MBB5286682.1"/>
    </source>
</evidence>
<dbReference type="InterPro" id="IPR051533">
    <property type="entry name" value="WaaL-like"/>
</dbReference>
<keyword evidence="7" id="KW-0436">Ligase</keyword>
<dbReference type="Pfam" id="PF04932">
    <property type="entry name" value="Wzy_C"/>
    <property type="match status" value="1"/>
</dbReference>
<evidence type="ECO:0000259" key="6">
    <source>
        <dbReference type="Pfam" id="PF04932"/>
    </source>
</evidence>
<evidence type="ECO:0000256" key="5">
    <source>
        <dbReference type="SAM" id="Phobius"/>
    </source>
</evidence>
<dbReference type="PANTHER" id="PTHR37422">
    <property type="entry name" value="TEICHURONIC ACID BIOSYNTHESIS PROTEIN TUAE"/>
    <property type="match status" value="1"/>
</dbReference>
<feature type="transmembrane region" description="Helical" evidence="5">
    <location>
        <begin position="205"/>
        <end position="232"/>
    </location>
</feature>
<evidence type="ECO:0000256" key="1">
    <source>
        <dbReference type="ARBA" id="ARBA00004141"/>
    </source>
</evidence>